<evidence type="ECO:0000256" key="2">
    <source>
        <dbReference type="ARBA" id="ARBA00022729"/>
    </source>
</evidence>
<dbReference type="Pfam" id="PF04333">
    <property type="entry name" value="MlaA"/>
    <property type="match status" value="1"/>
</dbReference>
<comment type="caution">
    <text evidence="4">The sequence shown here is derived from an EMBL/GenBank/DDBJ whole genome shotgun (WGS) entry which is preliminary data.</text>
</comment>
<reference evidence="4 5" key="1">
    <citation type="submission" date="2021-05" db="EMBL/GenBank/DDBJ databases">
        <title>The draft genome of Geobacter chapellei DSM 13688.</title>
        <authorList>
            <person name="Xu Z."/>
            <person name="Masuda Y."/>
            <person name="Itoh H."/>
            <person name="Senoo K."/>
        </authorList>
    </citation>
    <scope>NUCLEOTIDE SEQUENCE [LARGE SCALE GENOMIC DNA]</scope>
    <source>
        <strain evidence="4 5">DSM 13688</strain>
    </source>
</reference>
<keyword evidence="4" id="KW-0449">Lipoprotein</keyword>
<gene>
    <name evidence="4" type="ORF">KJB30_11390</name>
</gene>
<evidence type="ECO:0000313" key="4">
    <source>
        <dbReference type="EMBL" id="MBT1072393.1"/>
    </source>
</evidence>
<dbReference type="PRINTS" id="PR01805">
    <property type="entry name" value="VACJLIPOPROT"/>
</dbReference>
<organism evidence="4 5">
    <name type="scientific">Pelotalea chapellei</name>
    <dbReference type="NCBI Taxonomy" id="44671"/>
    <lineage>
        <taxon>Bacteria</taxon>
        <taxon>Pseudomonadati</taxon>
        <taxon>Thermodesulfobacteriota</taxon>
        <taxon>Desulfuromonadia</taxon>
        <taxon>Geobacterales</taxon>
        <taxon>Geobacteraceae</taxon>
        <taxon>Pelotalea</taxon>
    </lineage>
</organism>
<accession>A0ABS5U9N1</accession>
<name>A0ABS5U9N1_9BACT</name>
<dbReference type="Proteomes" id="UP000784128">
    <property type="component" value="Unassembled WGS sequence"/>
</dbReference>
<dbReference type="PANTHER" id="PTHR30035:SF3">
    <property type="entry name" value="INTERMEMBRANE PHOSPHOLIPID TRANSPORT SYSTEM LIPOPROTEIN MLAA"/>
    <property type="match status" value="1"/>
</dbReference>
<keyword evidence="2 3" id="KW-0732">Signal</keyword>
<dbReference type="RefSeq" id="WP_214299279.1">
    <property type="nucleotide sequence ID" value="NZ_JAHDYS010000010.1"/>
</dbReference>
<feature type="chain" id="PRO_5045718070" evidence="3">
    <location>
        <begin position="32"/>
        <end position="264"/>
    </location>
</feature>
<evidence type="ECO:0000313" key="5">
    <source>
        <dbReference type="Proteomes" id="UP000784128"/>
    </source>
</evidence>
<dbReference type="InterPro" id="IPR007428">
    <property type="entry name" value="MlaA"/>
</dbReference>
<sequence>MTRCNVIRISLATCFLSLALLSGGCAITTSATLSEVPPMHTIEEFKDQRFAEVYDPWEGFNRSIYRFNYYFDSYVFLPVVQGYEEITPVFVQDRVSGFYNNLSEIRNLSNSLFQLKGKESLTTLGRFVTNSTIGIGGLFDPATRFGLDRHVQDFGKTLGYWGAGSGPYLVLPLFGPSSVRDTSGLAVDTGITYGIYTAAAPFSGTGHSFEISTGVTSLEAVDMRHRQSFRYFESGYPFEYYMVRFFYHQKRELESARNPDAPSE</sequence>
<dbReference type="PANTHER" id="PTHR30035">
    <property type="entry name" value="LIPOPROTEIN VACJ-RELATED"/>
    <property type="match status" value="1"/>
</dbReference>
<dbReference type="PROSITE" id="PS51257">
    <property type="entry name" value="PROKAR_LIPOPROTEIN"/>
    <property type="match status" value="1"/>
</dbReference>
<evidence type="ECO:0000256" key="3">
    <source>
        <dbReference type="SAM" id="SignalP"/>
    </source>
</evidence>
<keyword evidence="5" id="KW-1185">Reference proteome</keyword>
<proteinExistence type="inferred from homology"/>
<protein>
    <submittedName>
        <fullName evidence="4">VacJ family lipoprotein</fullName>
    </submittedName>
</protein>
<dbReference type="EMBL" id="JAHDYS010000010">
    <property type="protein sequence ID" value="MBT1072393.1"/>
    <property type="molecule type" value="Genomic_DNA"/>
</dbReference>
<evidence type="ECO:0000256" key="1">
    <source>
        <dbReference type="ARBA" id="ARBA00010634"/>
    </source>
</evidence>
<comment type="similarity">
    <text evidence="1">Belongs to the MlaA family.</text>
</comment>
<feature type="signal peptide" evidence="3">
    <location>
        <begin position="1"/>
        <end position="31"/>
    </location>
</feature>